<organism evidence="1 2">
    <name type="scientific">Mucilaginibacter pedocola</name>
    <dbReference type="NCBI Taxonomy" id="1792845"/>
    <lineage>
        <taxon>Bacteria</taxon>
        <taxon>Pseudomonadati</taxon>
        <taxon>Bacteroidota</taxon>
        <taxon>Sphingobacteriia</taxon>
        <taxon>Sphingobacteriales</taxon>
        <taxon>Sphingobacteriaceae</taxon>
        <taxon>Mucilaginibacter</taxon>
    </lineage>
</organism>
<protein>
    <submittedName>
        <fullName evidence="1">Uncharacterized protein</fullName>
    </submittedName>
</protein>
<dbReference type="OrthoDB" id="6424161at2"/>
<dbReference type="EMBL" id="MBTF01000011">
    <property type="protein sequence ID" value="OOQ59915.1"/>
    <property type="molecule type" value="Genomic_DNA"/>
</dbReference>
<keyword evidence="2" id="KW-1185">Reference proteome</keyword>
<dbReference type="STRING" id="1792845.BC343_27550"/>
<accession>A0A1S9PG23</accession>
<gene>
    <name evidence="1" type="ORF">BC343_27550</name>
</gene>
<reference evidence="1 2" key="1">
    <citation type="submission" date="2016-07" db="EMBL/GenBank/DDBJ databases">
        <title>Genomic analysis of zinc-resistant bacterium Mucilaginibacter pedocola TBZ30.</title>
        <authorList>
            <person name="Huang J."/>
            <person name="Tang J."/>
        </authorList>
    </citation>
    <scope>NUCLEOTIDE SEQUENCE [LARGE SCALE GENOMIC DNA]</scope>
    <source>
        <strain evidence="1 2">TBZ30</strain>
    </source>
</reference>
<dbReference type="AlphaFoldDB" id="A0A1S9PG23"/>
<dbReference type="Proteomes" id="UP000189739">
    <property type="component" value="Unassembled WGS sequence"/>
</dbReference>
<evidence type="ECO:0000313" key="1">
    <source>
        <dbReference type="EMBL" id="OOQ59915.1"/>
    </source>
</evidence>
<sequence length="150" mass="16738">MKKITHFLEHQSCPVVDGIIFSDSTIQLFEVSNTWAPLYKFEVQKAATTSISELEAKGELFWAGCGILGNYTNRERALKVVCGEVSYGSDGFIAVINLATWHTVWIAYFTSSNPFSKVSLEQNQVIAHSTLGCVWRLDIDDPVKVEVTCE</sequence>
<proteinExistence type="predicted"/>
<comment type="caution">
    <text evidence="1">The sequence shown here is derived from an EMBL/GenBank/DDBJ whole genome shotgun (WGS) entry which is preliminary data.</text>
</comment>
<dbReference type="RefSeq" id="WP_078348061.1">
    <property type="nucleotide sequence ID" value="NZ_MBTF01000011.1"/>
</dbReference>
<evidence type="ECO:0000313" key="2">
    <source>
        <dbReference type="Proteomes" id="UP000189739"/>
    </source>
</evidence>
<name>A0A1S9PG23_9SPHI</name>